<reference evidence="2 3" key="1">
    <citation type="submission" date="2020-03" db="EMBL/GenBank/DDBJ databases">
        <title>Genomic analysis of Bacteroides faecium CBA7301.</title>
        <authorList>
            <person name="Kim J."/>
            <person name="Roh S.W."/>
        </authorList>
    </citation>
    <scope>NUCLEOTIDE SEQUENCE [LARGE SCALE GENOMIC DNA]</scope>
    <source>
        <strain evidence="2 3">CBA7301</strain>
    </source>
</reference>
<dbReference type="RefSeq" id="WP_167963664.1">
    <property type="nucleotide sequence ID" value="NZ_CP050831.1"/>
</dbReference>
<organism evidence="2 3">
    <name type="scientific">Bacteroides faecium</name>
    <dbReference type="NCBI Taxonomy" id="2715212"/>
    <lineage>
        <taxon>Bacteria</taxon>
        <taxon>Pseudomonadati</taxon>
        <taxon>Bacteroidota</taxon>
        <taxon>Bacteroidia</taxon>
        <taxon>Bacteroidales</taxon>
        <taxon>Bacteroidaceae</taxon>
        <taxon>Bacteroides</taxon>
    </lineage>
</organism>
<name>A0A6H0KQ36_9BACE</name>
<dbReference type="Pfam" id="PF08759">
    <property type="entry name" value="GT-D"/>
    <property type="match status" value="1"/>
</dbReference>
<dbReference type="Proteomes" id="UP000501780">
    <property type="component" value="Chromosome"/>
</dbReference>
<evidence type="ECO:0000313" key="2">
    <source>
        <dbReference type="EMBL" id="QIU95141.1"/>
    </source>
</evidence>
<proteinExistence type="predicted"/>
<gene>
    <name evidence="2" type="ORF">BacF7301_13750</name>
</gene>
<keyword evidence="3" id="KW-1185">Reference proteome</keyword>
<accession>A0A6H0KQ36</accession>
<evidence type="ECO:0000259" key="1">
    <source>
        <dbReference type="Pfam" id="PF08759"/>
    </source>
</evidence>
<dbReference type="KEGG" id="bfc:BacF7301_13750"/>
<evidence type="ECO:0000313" key="3">
    <source>
        <dbReference type="Proteomes" id="UP000501780"/>
    </source>
</evidence>
<sequence>MKQRLQNRVNYILYFLFHYLFEKKFRQLRNIHIENNVNTLIYILENHVSVSRFGDGELKLLSGCDTDFQNVNLRMINKLHEVLHSDEDNHIVCLPHPWKSLCSFKYQVFEYWSSYLNCNLNTILPLIDMNKKYYDASFTRFYIDYRNDSNARKVFPLIKEIWNKQSICIIEGEYSRLGVGNDLFDNAQDIVRIICPAINAFDVYDQIIKKVVTLSRETLILIALGMTATCLAYDLSKKGYWAIDIGHVDIEYEWFRMKATSRVPVLNKYVAESSERFITDDRIDIKYESQIIEKII</sequence>
<feature type="domain" description="Glycosyltransferase GT-D fold" evidence="1">
    <location>
        <begin position="50"/>
        <end position="272"/>
    </location>
</feature>
<dbReference type="AlphaFoldDB" id="A0A6H0KQ36"/>
<protein>
    <submittedName>
        <fullName evidence="2">DUF1792 domain-containing protein</fullName>
    </submittedName>
</protein>
<dbReference type="InterPro" id="IPR014869">
    <property type="entry name" value="GT-D"/>
</dbReference>
<dbReference type="EMBL" id="CP050831">
    <property type="protein sequence ID" value="QIU95141.1"/>
    <property type="molecule type" value="Genomic_DNA"/>
</dbReference>